<evidence type="ECO:0000313" key="12">
    <source>
        <dbReference type="EMBL" id="MCG7976561.1"/>
    </source>
</evidence>
<dbReference type="AlphaFoldDB" id="A0A9E4NG89"/>
<dbReference type="PANTHER" id="PTHR32182">
    <property type="entry name" value="DNA REPLICATION AND REPAIR PROTEIN RECF"/>
    <property type="match status" value="1"/>
</dbReference>
<keyword evidence="4 9" id="KW-0963">Cytoplasm</keyword>
<dbReference type="EMBL" id="JAEPCR010000001">
    <property type="protein sequence ID" value="MCG7976561.1"/>
    <property type="molecule type" value="Genomic_DNA"/>
</dbReference>
<dbReference type="NCBIfam" id="TIGR00611">
    <property type="entry name" value="recf"/>
    <property type="match status" value="1"/>
</dbReference>
<feature type="domain" description="RecF/RecN/SMC N-terminal" evidence="11">
    <location>
        <begin position="3"/>
        <end position="337"/>
    </location>
</feature>
<dbReference type="GO" id="GO:0005737">
    <property type="term" value="C:cytoplasm"/>
    <property type="evidence" value="ECO:0007669"/>
    <property type="project" value="UniProtKB-SubCell"/>
</dbReference>
<sequence length="358" mass="41100">MHIETIKIENLRNIANAELSPHKKINIIVGCNGAGKTTLLESIYLLARARTFRQQKTGRLISEGEEQLSLFTSFQTATNNRHHIGLRKTVSGTVIRKDGENLKKRSDLAKSIPLSIITPNIQRIIEDDPNNRRRLLNWGMFHVEHEYSNLANRYKKTLIQRNNALRGSREQIKVWDRQLIQLGNEIDRRMSRYTKIWNDTLNALIDVTGLIKPISLEVKQGWKEELSFAEAIDRNSKIDKERGFTSCGPHRSDLKILQDGKPIKNIFSRGEAKIAAVIMLLSQTKILEDRTGESPVLLVDDLHSELDNERYAHLLKLIEEMKVQSFVTTLDSDRSKNLLSADACQWFHVEHGDISFLY</sequence>
<evidence type="ECO:0000256" key="7">
    <source>
        <dbReference type="ARBA" id="ARBA00022840"/>
    </source>
</evidence>
<evidence type="ECO:0000256" key="5">
    <source>
        <dbReference type="ARBA" id="ARBA00022705"/>
    </source>
</evidence>
<dbReference type="PANTHER" id="PTHR32182:SF0">
    <property type="entry name" value="DNA REPLICATION AND REPAIR PROTEIN RECF"/>
    <property type="match status" value="1"/>
</dbReference>
<evidence type="ECO:0000256" key="1">
    <source>
        <dbReference type="ARBA" id="ARBA00004496"/>
    </source>
</evidence>
<keyword evidence="9 10" id="KW-0227">DNA damage</keyword>
<name>A0A9E4NG89_9GAMM</name>
<dbReference type="GO" id="GO:0009432">
    <property type="term" value="P:SOS response"/>
    <property type="evidence" value="ECO:0007669"/>
    <property type="project" value="UniProtKB-UniRule"/>
</dbReference>
<protein>
    <recommendedName>
        <fullName evidence="3 9">DNA replication and repair protein RecF</fullName>
    </recommendedName>
</protein>
<accession>A0A9E4NG89</accession>
<evidence type="ECO:0000256" key="8">
    <source>
        <dbReference type="ARBA" id="ARBA00023125"/>
    </source>
</evidence>
<comment type="caution">
    <text evidence="12">The sequence shown here is derived from an EMBL/GenBank/DDBJ whole genome shotgun (WGS) entry which is preliminary data.</text>
</comment>
<gene>
    <name evidence="9 12" type="primary">recF</name>
    <name evidence="12" type="ORF">JAY77_00250</name>
</gene>
<dbReference type="InterPro" id="IPR027417">
    <property type="entry name" value="P-loop_NTPase"/>
</dbReference>
<evidence type="ECO:0000313" key="13">
    <source>
        <dbReference type="Proteomes" id="UP000886674"/>
    </source>
</evidence>
<evidence type="ECO:0000259" key="11">
    <source>
        <dbReference type="Pfam" id="PF02463"/>
    </source>
</evidence>
<evidence type="ECO:0000256" key="9">
    <source>
        <dbReference type="HAMAP-Rule" id="MF_00365"/>
    </source>
</evidence>
<dbReference type="InterPro" id="IPR001238">
    <property type="entry name" value="DNA-binding_RecF"/>
</dbReference>
<keyword evidence="5 9" id="KW-0235">DNA replication</keyword>
<evidence type="ECO:0000256" key="6">
    <source>
        <dbReference type="ARBA" id="ARBA00022741"/>
    </source>
</evidence>
<feature type="binding site" evidence="9">
    <location>
        <begin position="30"/>
        <end position="37"/>
    </location>
    <ligand>
        <name>ATP</name>
        <dbReference type="ChEBI" id="CHEBI:30616"/>
    </ligand>
</feature>
<keyword evidence="9 10" id="KW-0742">SOS response</keyword>
<dbReference type="GO" id="GO:0005524">
    <property type="term" value="F:ATP binding"/>
    <property type="evidence" value="ECO:0007669"/>
    <property type="project" value="UniProtKB-UniRule"/>
</dbReference>
<dbReference type="GO" id="GO:0000731">
    <property type="term" value="P:DNA synthesis involved in DNA repair"/>
    <property type="evidence" value="ECO:0007669"/>
    <property type="project" value="TreeGrafter"/>
</dbReference>
<keyword evidence="8 9" id="KW-0238">DNA-binding</keyword>
<dbReference type="GO" id="GO:0003697">
    <property type="term" value="F:single-stranded DNA binding"/>
    <property type="evidence" value="ECO:0007669"/>
    <property type="project" value="UniProtKB-UniRule"/>
</dbReference>
<keyword evidence="6 9" id="KW-0547">Nucleotide-binding</keyword>
<dbReference type="InterPro" id="IPR003395">
    <property type="entry name" value="RecF/RecN/SMC_N"/>
</dbReference>
<comment type="function">
    <text evidence="9 10">The RecF protein is involved in DNA metabolism; it is required for DNA replication and normal SOS inducibility. RecF binds preferentially to single-stranded, linear DNA. It also seems to bind ATP.</text>
</comment>
<proteinExistence type="inferred from homology"/>
<organism evidence="12 13">
    <name type="scientific">Candidatus Thiodiazotropha taylori</name>
    <dbReference type="NCBI Taxonomy" id="2792791"/>
    <lineage>
        <taxon>Bacteria</taxon>
        <taxon>Pseudomonadati</taxon>
        <taxon>Pseudomonadota</taxon>
        <taxon>Gammaproteobacteria</taxon>
        <taxon>Chromatiales</taxon>
        <taxon>Sedimenticolaceae</taxon>
        <taxon>Candidatus Thiodiazotropha</taxon>
    </lineage>
</organism>
<dbReference type="GO" id="GO:0006260">
    <property type="term" value="P:DNA replication"/>
    <property type="evidence" value="ECO:0007669"/>
    <property type="project" value="UniProtKB-UniRule"/>
</dbReference>
<dbReference type="Proteomes" id="UP000886674">
    <property type="component" value="Unassembled WGS sequence"/>
</dbReference>
<dbReference type="InterPro" id="IPR042174">
    <property type="entry name" value="RecF_2"/>
</dbReference>
<evidence type="ECO:0000256" key="4">
    <source>
        <dbReference type="ARBA" id="ARBA00022490"/>
    </source>
</evidence>
<dbReference type="Gene3D" id="1.20.1050.90">
    <property type="entry name" value="RecF/RecN/SMC, N-terminal domain"/>
    <property type="match status" value="1"/>
</dbReference>
<dbReference type="Pfam" id="PF02463">
    <property type="entry name" value="SMC_N"/>
    <property type="match status" value="1"/>
</dbReference>
<keyword evidence="7 9" id="KW-0067">ATP-binding</keyword>
<comment type="similarity">
    <text evidence="2 9 10">Belongs to the RecF family.</text>
</comment>
<reference evidence="12" key="1">
    <citation type="journal article" date="2021" name="Proc. Natl. Acad. Sci. U.S.A.">
        <title>Global biogeography of chemosynthetic symbionts reveals both localized and globally distributed symbiont groups. .</title>
        <authorList>
            <person name="Osvatic J.T."/>
            <person name="Wilkins L.G.E."/>
            <person name="Leibrecht L."/>
            <person name="Leray M."/>
            <person name="Zauner S."/>
            <person name="Polzin J."/>
            <person name="Camacho Y."/>
            <person name="Gros O."/>
            <person name="van Gils J.A."/>
            <person name="Eisen J.A."/>
            <person name="Petersen J.M."/>
            <person name="Yuen B."/>
        </authorList>
    </citation>
    <scope>NUCLEOTIDE SEQUENCE</scope>
    <source>
        <strain evidence="12">MAGclacostrist055</strain>
    </source>
</reference>
<keyword evidence="9 10" id="KW-0234">DNA repair</keyword>
<dbReference type="HAMAP" id="MF_00365">
    <property type="entry name" value="RecF"/>
    <property type="match status" value="1"/>
</dbReference>
<evidence type="ECO:0000256" key="3">
    <source>
        <dbReference type="ARBA" id="ARBA00020170"/>
    </source>
</evidence>
<dbReference type="GO" id="GO:0006302">
    <property type="term" value="P:double-strand break repair"/>
    <property type="evidence" value="ECO:0007669"/>
    <property type="project" value="TreeGrafter"/>
</dbReference>
<dbReference type="Gene3D" id="3.40.50.300">
    <property type="entry name" value="P-loop containing nucleotide triphosphate hydrolases"/>
    <property type="match status" value="1"/>
</dbReference>
<dbReference type="SUPFAM" id="SSF52540">
    <property type="entry name" value="P-loop containing nucleoside triphosphate hydrolases"/>
    <property type="match status" value="1"/>
</dbReference>
<evidence type="ECO:0000256" key="10">
    <source>
        <dbReference type="RuleBase" id="RU000578"/>
    </source>
</evidence>
<dbReference type="InterPro" id="IPR018078">
    <property type="entry name" value="DNA-binding_RecF_CS"/>
</dbReference>
<dbReference type="PROSITE" id="PS00618">
    <property type="entry name" value="RECF_2"/>
    <property type="match status" value="1"/>
</dbReference>
<evidence type="ECO:0000256" key="2">
    <source>
        <dbReference type="ARBA" id="ARBA00008016"/>
    </source>
</evidence>
<comment type="subcellular location">
    <subcellularLocation>
        <location evidence="1 9 10">Cytoplasm</location>
    </subcellularLocation>
</comment>